<dbReference type="InterPro" id="IPR020904">
    <property type="entry name" value="Sc_DH/Rdtase_CS"/>
</dbReference>
<dbReference type="RefSeq" id="WP_233472130.1">
    <property type="nucleotide sequence ID" value="NZ_CAJHCS010000041.1"/>
</dbReference>
<evidence type="ECO:0000256" key="1">
    <source>
        <dbReference type="ARBA" id="ARBA00006484"/>
    </source>
</evidence>
<dbReference type="PRINTS" id="PR00080">
    <property type="entry name" value="SDRFAMILY"/>
</dbReference>
<protein>
    <submittedName>
        <fullName evidence="2">SDR family oxidoreductase</fullName>
    </submittedName>
</protein>
<dbReference type="EMBL" id="JAZHGC010000050">
    <property type="protein sequence ID" value="MEM5291393.1"/>
    <property type="molecule type" value="Genomic_DNA"/>
</dbReference>
<accession>A0ABU9QPM1</accession>
<evidence type="ECO:0000313" key="3">
    <source>
        <dbReference type="Proteomes" id="UP001494588"/>
    </source>
</evidence>
<evidence type="ECO:0000313" key="2">
    <source>
        <dbReference type="EMBL" id="MEM5291393.1"/>
    </source>
</evidence>
<name>A0ABU9QPM1_9BURK</name>
<proteinExistence type="inferred from homology"/>
<organism evidence="2 3">
    <name type="scientific">Paraburkholderia sabiae</name>
    <dbReference type="NCBI Taxonomy" id="273251"/>
    <lineage>
        <taxon>Bacteria</taxon>
        <taxon>Pseudomonadati</taxon>
        <taxon>Pseudomonadota</taxon>
        <taxon>Betaproteobacteria</taxon>
        <taxon>Burkholderiales</taxon>
        <taxon>Burkholderiaceae</taxon>
        <taxon>Paraburkholderia</taxon>
    </lineage>
</organism>
<dbReference type="InterPro" id="IPR002347">
    <property type="entry name" value="SDR_fam"/>
</dbReference>
<reference evidence="2 3" key="1">
    <citation type="submission" date="2024-01" db="EMBL/GenBank/DDBJ databases">
        <title>The diversity of rhizobia nodulating Mimosa spp. in eleven states of Brazil covering several biomes is determined by host plant, location, and edaphic factors.</title>
        <authorList>
            <person name="Rouws L."/>
            <person name="Barauna A."/>
            <person name="Beukes C."/>
            <person name="De Faria S.M."/>
            <person name="Gross E."/>
            <person name="Dos Reis Junior F.B."/>
            <person name="Simon M."/>
            <person name="Maluk M."/>
            <person name="Odee D.W."/>
            <person name="Kenicer G."/>
            <person name="Young J.P.W."/>
            <person name="Reis V.M."/>
            <person name="Zilli J."/>
            <person name="James E.K."/>
        </authorList>
    </citation>
    <scope>NUCLEOTIDE SEQUENCE [LARGE SCALE GENOMIC DNA]</scope>
    <source>
        <strain evidence="2 3">JPY77</strain>
    </source>
</reference>
<dbReference type="SUPFAM" id="SSF51735">
    <property type="entry name" value="NAD(P)-binding Rossmann-fold domains"/>
    <property type="match status" value="1"/>
</dbReference>
<dbReference type="InterPro" id="IPR036291">
    <property type="entry name" value="NAD(P)-bd_dom_sf"/>
</dbReference>
<dbReference type="PROSITE" id="PS00061">
    <property type="entry name" value="ADH_SHORT"/>
    <property type="match status" value="1"/>
</dbReference>
<comment type="similarity">
    <text evidence="1">Belongs to the short-chain dehydrogenases/reductases (SDR) family.</text>
</comment>
<dbReference type="Pfam" id="PF13561">
    <property type="entry name" value="adh_short_C2"/>
    <property type="match status" value="1"/>
</dbReference>
<sequence length="309" mass="32524">MDVSSFKGRSVLVAPGMSDARVPPKARAIDALPSRALHVCDVCSAGAFPLEQKMKLQGKIALVTGSDSGIGKAIATLFAQEGADVAVIYHTDENGAKDTATRVEEVGRRALILRGDVGDSASVASCFKEAVARLGGLSILVNCAGIGAGGAEVAEIEDAQVEQVLRTDLLGPLFCCREFVRLRRISGGGGRIVTISSVAQHLPTPESAPYGMAKAGLGSLTRSLSREVAEDRINVNNIAPGLIQTPMTQGRLDDPEAREQSLSRIPWHRAGQPEEIARLALFLASDYGDYVTGQTWTIDGGLSMQWGGA</sequence>
<keyword evidence="3" id="KW-1185">Reference proteome</keyword>
<dbReference type="Proteomes" id="UP001494588">
    <property type="component" value="Unassembled WGS sequence"/>
</dbReference>
<dbReference type="PRINTS" id="PR00081">
    <property type="entry name" value="GDHRDH"/>
</dbReference>
<gene>
    <name evidence="2" type="ORF">V4C55_37310</name>
</gene>
<comment type="caution">
    <text evidence="2">The sequence shown here is derived from an EMBL/GenBank/DDBJ whole genome shotgun (WGS) entry which is preliminary data.</text>
</comment>
<dbReference type="PANTHER" id="PTHR42760">
    <property type="entry name" value="SHORT-CHAIN DEHYDROGENASES/REDUCTASES FAMILY MEMBER"/>
    <property type="match status" value="1"/>
</dbReference>
<dbReference type="Gene3D" id="3.40.50.720">
    <property type="entry name" value="NAD(P)-binding Rossmann-like Domain"/>
    <property type="match status" value="1"/>
</dbReference>